<dbReference type="GeneID" id="1441590"/>
<dbReference type="Gene3D" id="3.40.190.200">
    <property type="match status" value="1"/>
</dbReference>
<dbReference type="EMBL" id="BA000011">
    <property type="protein sequence ID" value="BAB59245.1"/>
    <property type="molecule type" value="Genomic_DNA"/>
</dbReference>
<dbReference type="HOGENOM" id="CLU_1307872_0_0_2"/>
<dbReference type="STRING" id="273116.gene:9380871"/>
<reference evidence="3" key="3">
    <citation type="submission" date="2010-04" db="PDB data bank">
        <title>Crystal structure of a Putative nitrate transport protein (TVN0104) from THERMOPLASMA VOLCANIUM at 1.35 A resolution.</title>
        <authorList>
            <consortium name="Joint Center for Structural Genomics (JCSG)"/>
        </authorList>
    </citation>
    <scope>X-RAY CRYSTALLOGRAPHY (1.35 ANGSTROMS)</scope>
</reference>
<dbReference type="PDBsum" id="3MST"/>
<dbReference type="PDB" id="3MST">
    <property type="method" value="X-ray"/>
    <property type="resolution" value="1.35 A"/>
    <property type="chains" value="A=1-225"/>
</dbReference>
<dbReference type="Proteomes" id="UP000001017">
    <property type="component" value="Chromosome"/>
</dbReference>
<dbReference type="PaxDb" id="273116-14324317"/>
<dbReference type="DNASU" id="1441590"/>
<dbReference type="KEGG" id="tvo:TVG0108190"/>
<evidence type="ECO:0000313" key="1">
    <source>
        <dbReference type="EMBL" id="BAB59245.1"/>
    </source>
</evidence>
<reference evidence="1 2" key="1">
    <citation type="journal article" date="1999" name="Proc. Jpn. Acad.">
        <title>Determination of the complete genomic DNA sequence of Thermoplasma volvanium GSS1.</title>
        <authorList>
            <person name="Kawashima T."/>
            <person name="Yamamoto Y."/>
            <person name="Aramaki H."/>
            <person name="Nunoshiba T."/>
            <person name="Kawamoto T."/>
            <person name="Watanabe K."/>
            <person name="Yamazaki M."/>
            <person name="Kanehori K."/>
            <person name="Amano N."/>
            <person name="Ohya Y."/>
            <person name="Makino K."/>
            <person name="Suzuki M."/>
        </authorList>
    </citation>
    <scope>NUCLEOTIDE SEQUENCE [LARGE SCALE GENOMIC DNA]</scope>
    <source>
        <strain evidence="2">ATCC 51530 / DSM 4299 / JCM 9571 / NBRC 15438 / GSS1</strain>
    </source>
</reference>
<protein>
    <submittedName>
        <fullName evidence="1">TVG0108190 protein</fullName>
    </submittedName>
</protein>
<reference evidence="1 2" key="2">
    <citation type="journal article" date="2000" name="Proc. Natl. Acad. Sci. U.S.A.">
        <title>Archaeal adaptation to higher temperatures revealed by genomic sequence of Thermoplasma volcanium.</title>
        <authorList>
            <person name="Kawashima T."/>
            <person name="Amano N."/>
            <person name="Koike H."/>
            <person name="Makino S."/>
            <person name="Higuchi S."/>
            <person name="Kawashima-Ohya Y."/>
            <person name="Watanabe K."/>
            <person name="Yamazaki M."/>
            <person name="Kanehori K."/>
            <person name="Kawamoto T."/>
            <person name="Nunoshiba T."/>
            <person name="Yamamoto Y."/>
            <person name="Aramaki H."/>
            <person name="Makino K."/>
            <person name="Suzuki M."/>
        </authorList>
    </citation>
    <scope>NUCLEOTIDE SEQUENCE [LARGE SCALE GENOMIC DNA]</scope>
    <source>
        <strain evidence="2">ATCC 51530 / DSM 4299 / JCM 9571 / NBRC 15438 / GSS1</strain>
    </source>
</reference>
<dbReference type="EvolutionaryTrace" id="Q97CJ8"/>
<evidence type="ECO:0007829" key="3">
    <source>
        <dbReference type="PDB" id="3MST"/>
    </source>
</evidence>
<sequence>MDVGMPFAGPVSFPLLVIEEELPFRIHNICSETGKFDVVLDSITNMPKYGLKIFAGVRIDMYSILGDESSGRIYTLRKGTLADFNARILAYYDKAQVINADGDTCIKMANEGYSALVGNEISIGKSFRNRMKELGLDLPSCAMASTRRIDEVIEAYEQGIDFIKNNHERAAEIISKKSGYYSEEVMKKIIGIYGHEVTKKRAELVGSRELYSRVVPELNDIEIIG</sequence>
<dbReference type="SMR" id="Q97CJ8"/>
<dbReference type="RefSeq" id="WP_010916360.1">
    <property type="nucleotide sequence ID" value="NC_002689.2"/>
</dbReference>
<dbReference type="Pfam" id="PF12916">
    <property type="entry name" value="DUF3834"/>
    <property type="match status" value="1"/>
</dbReference>
<keyword evidence="2" id="KW-1185">Reference proteome</keyword>
<keyword evidence="3" id="KW-0002">3D-structure</keyword>
<accession>Q97CJ8</accession>
<gene>
    <name evidence="1" type="ORF">TVG0108190</name>
</gene>
<dbReference type="AlphaFoldDB" id="Q97CJ8"/>
<proteinExistence type="evidence at protein level"/>
<dbReference type="InterPro" id="IPR024533">
    <property type="entry name" value="DUF3834"/>
</dbReference>
<dbReference type="OrthoDB" id="56574at2157"/>
<organism evidence="1 2">
    <name type="scientific">Thermoplasma volcanium (strain ATCC 51530 / DSM 4299 / JCM 9571 / NBRC 15438 / GSS1)</name>
    <dbReference type="NCBI Taxonomy" id="273116"/>
    <lineage>
        <taxon>Archaea</taxon>
        <taxon>Methanobacteriati</taxon>
        <taxon>Thermoplasmatota</taxon>
        <taxon>Thermoplasmata</taxon>
        <taxon>Thermoplasmatales</taxon>
        <taxon>Thermoplasmataceae</taxon>
        <taxon>Thermoplasma</taxon>
    </lineage>
</organism>
<name>Q97CJ8_THEVO</name>
<evidence type="ECO:0000313" key="2">
    <source>
        <dbReference type="Proteomes" id="UP000001017"/>
    </source>
</evidence>
<dbReference type="eggNOG" id="arCOG03693">
    <property type="taxonomic scope" value="Archaea"/>
</dbReference>